<dbReference type="PANTHER" id="PTHR30160:SF1">
    <property type="entry name" value="LIPOPOLYSACCHARIDE 1,2-N-ACETYLGLUCOSAMINETRANSFERASE-RELATED"/>
    <property type="match status" value="1"/>
</dbReference>
<dbReference type="InterPro" id="IPR051199">
    <property type="entry name" value="LPS_LOS_Heptosyltrfase"/>
</dbReference>
<dbReference type="Gene3D" id="3.40.50.2000">
    <property type="entry name" value="Glycogen Phosphorylase B"/>
    <property type="match status" value="2"/>
</dbReference>
<reference evidence="6" key="1">
    <citation type="submission" date="2018-09" db="EMBL/GenBank/DDBJ databases">
        <authorList>
            <person name="Zhu H."/>
        </authorList>
    </citation>
    <scope>NUCLEOTIDE SEQUENCE [LARGE SCALE GENOMIC DNA]</scope>
    <source>
        <strain evidence="6">K1S02-23</strain>
    </source>
</reference>
<dbReference type="OrthoDB" id="9797795at2"/>
<evidence type="ECO:0000313" key="4">
    <source>
        <dbReference type="EMBL" id="RJG08193.1"/>
    </source>
</evidence>
<evidence type="ECO:0000256" key="1">
    <source>
        <dbReference type="ARBA" id="ARBA00022676"/>
    </source>
</evidence>
<dbReference type="Proteomes" id="UP000266327">
    <property type="component" value="Unassembled WGS sequence"/>
</dbReference>
<keyword evidence="6" id="KW-1185">Reference proteome</keyword>
<evidence type="ECO:0000313" key="6">
    <source>
        <dbReference type="Proteomes" id="UP000266327"/>
    </source>
</evidence>
<organism evidence="3 6">
    <name type="scientific">Noviherbaspirillum sedimenti</name>
    <dbReference type="NCBI Taxonomy" id="2320865"/>
    <lineage>
        <taxon>Bacteria</taxon>
        <taxon>Pseudomonadati</taxon>
        <taxon>Pseudomonadota</taxon>
        <taxon>Betaproteobacteria</taxon>
        <taxon>Burkholderiales</taxon>
        <taxon>Oxalobacteraceae</taxon>
        <taxon>Noviherbaspirillum</taxon>
    </lineage>
</organism>
<dbReference type="EMBL" id="QYUQ01000001">
    <property type="protein sequence ID" value="RJG08193.1"/>
    <property type="molecule type" value="Genomic_DNA"/>
</dbReference>
<evidence type="ECO:0000256" key="2">
    <source>
        <dbReference type="ARBA" id="ARBA00022679"/>
    </source>
</evidence>
<sequence>MSVACPSFRLLDAGTVSARPKIAVFRAMHLGEMLCAVPALRALRTVLPMAHVTLIGLPWAASFARRFSRYVDAHVDFPGFPGLPGQSVALERIPGFIAAMQQQRFDCVLQMHGSGALTNPLIRTFGAARNAGYYRQGDYCPDPLHFMPWDENQHDILRLVQLMEFLTVPSAGLELEFPLTEADWQALRASHPALPAAGSYVCIHPGARLPAQRWPAAHFAEVADRLHAAGLQVVLVGSTQEVALAAAVRQHMRAPALSLAGKLGLGAFAALLAQARLVICNDTGIAHIAAALQTPSLAVCCGNGGRRWAPLDGRRHRCVDAATALAARTQAVASASVMETVRALLADSGMPLA</sequence>
<dbReference type="EMBL" id="QYUQ01000001">
    <property type="protein sequence ID" value="RJG08196.1"/>
    <property type="molecule type" value="Genomic_DNA"/>
</dbReference>
<reference evidence="3" key="2">
    <citation type="submission" date="2018-09" db="EMBL/GenBank/DDBJ databases">
        <authorList>
            <person name="Parvin R."/>
            <person name="Begum J.A."/>
            <person name="Chowdhury E.H."/>
            <person name="Islam M.R."/>
            <person name="Harder T."/>
        </authorList>
    </citation>
    <scope>NUCLEOTIDE SEQUENCE</scope>
    <source>
        <strain evidence="3">K1S02-23</strain>
    </source>
</reference>
<dbReference type="AlphaFoldDB" id="A0A3A3G1Q7"/>
<evidence type="ECO:0000313" key="5">
    <source>
        <dbReference type="EMBL" id="RJG08196.1"/>
    </source>
</evidence>
<dbReference type="EMBL" id="QYUQ01000002">
    <property type="protein sequence ID" value="RJG01585.1"/>
    <property type="molecule type" value="Genomic_DNA"/>
</dbReference>
<comment type="caution">
    <text evidence="3">The sequence shown here is derived from an EMBL/GenBank/DDBJ whole genome shotgun (WGS) entry which is preliminary data.</text>
</comment>
<dbReference type="Pfam" id="PF01075">
    <property type="entry name" value="Glyco_transf_9"/>
    <property type="match status" value="1"/>
</dbReference>
<gene>
    <name evidence="4" type="ORF">D3878_00035</name>
    <name evidence="5" type="ORF">D3878_00060</name>
    <name evidence="3" type="ORF">D3878_08295</name>
</gene>
<dbReference type="SUPFAM" id="SSF53756">
    <property type="entry name" value="UDP-Glycosyltransferase/glycogen phosphorylase"/>
    <property type="match status" value="1"/>
</dbReference>
<dbReference type="GO" id="GO:0009244">
    <property type="term" value="P:lipopolysaccharide core region biosynthetic process"/>
    <property type="evidence" value="ECO:0007669"/>
    <property type="project" value="TreeGrafter"/>
</dbReference>
<dbReference type="PANTHER" id="PTHR30160">
    <property type="entry name" value="TETRAACYLDISACCHARIDE 4'-KINASE-RELATED"/>
    <property type="match status" value="1"/>
</dbReference>
<accession>A0A3A3G1Q7</accession>
<keyword evidence="2 3" id="KW-0808">Transferase</keyword>
<keyword evidence="1" id="KW-0328">Glycosyltransferase</keyword>
<protein>
    <submittedName>
        <fullName evidence="3">Glycosyltransferase family 9 protein</fullName>
    </submittedName>
</protein>
<evidence type="ECO:0000313" key="3">
    <source>
        <dbReference type="EMBL" id="RJG01585.1"/>
    </source>
</evidence>
<dbReference type="RefSeq" id="WP_119783613.1">
    <property type="nucleotide sequence ID" value="NZ_QYUQ01000001.1"/>
</dbReference>
<name>A0A3A3G1Q7_9BURK</name>
<dbReference type="GO" id="GO:0005829">
    <property type="term" value="C:cytosol"/>
    <property type="evidence" value="ECO:0007669"/>
    <property type="project" value="TreeGrafter"/>
</dbReference>
<dbReference type="CDD" id="cd03789">
    <property type="entry name" value="GT9_LPS_heptosyltransferase"/>
    <property type="match status" value="1"/>
</dbReference>
<proteinExistence type="predicted"/>
<dbReference type="InterPro" id="IPR002201">
    <property type="entry name" value="Glyco_trans_9"/>
</dbReference>
<dbReference type="GO" id="GO:0008713">
    <property type="term" value="F:ADP-heptose-lipopolysaccharide heptosyltransferase activity"/>
    <property type="evidence" value="ECO:0007669"/>
    <property type="project" value="TreeGrafter"/>
</dbReference>